<dbReference type="InterPro" id="IPR024303">
    <property type="entry name" value="NK_rcpt_2B4_Ig_dom"/>
</dbReference>
<dbReference type="Proteomes" id="UP000770717">
    <property type="component" value="Unassembled WGS sequence"/>
</dbReference>
<reference evidence="7" key="1">
    <citation type="thesis" date="2020" institute="ProQuest LLC" country="789 East Eisenhower Parkway, Ann Arbor, MI, USA">
        <title>Comparative Genomics and Chromosome Evolution.</title>
        <authorList>
            <person name="Mudd A.B."/>
        </authorList>
    </citation>
    <scope>NUCLEOTIDE SEQUENCE</scope>
    <source>
        <strain evidence="7">HN-11 Male</strain>
        <tissue evidence="7">Kidney and liver</tissue>
    </source>
</reference>
<gene>
    <name evidence="7" type="ORF">GDO78_021250</name>
</gene>
<evidence type="ECO:0000313" key="8">
    <source>
        <dbReference type="Proteomes" id="UP000770717"/>
    </source>
</evidence>
<dbReference type="EMBL" id="WNTK01006120">
    <property type="protein sequence ID" value="KAG9463713.1"/>
    <property type="molecule type" value="Genomic_DNA"/>
</dbReference>
<dbReference type="Gene3D" id="2.60.40.10">
    <property type="entry name" value="Immunoglobulins"/>
    <property type="match status" value="2"/>
</dbReference>
<dbReference type="InterPro" id="IPR036179">
    <property type="entry name" value="Ig-like_dom_sf"/>
</dbReference>
<evidence type="ECO:0000256" key="4">
    <source>
        <dbReference type="ARBA" id="ARBA00023180"/>
    </source>
</evidence>
<keyword evidence="2" id="KW-0732">Signal</keyword>
<keyword evidence="8" id="KW-1185">Reference proteome</keyword>
<evidence type="ECO:0000259" key="6">
    <source>
        <dbReference type="PROSITE" id="PS50835"/>
    </source>
</evidence>
<sequence>VGEAPPHKKVSGLLNSPIELRTDINDPVKEVLWKRTNPNNGKNWQIAKIQNGNSVSRLDDRYNPDSNGRVLAIDKLTKDDNGVYSAEVTLPNGTLVTQTFYVTVYDPVPPVQITQEVKRIGDQCNITLTCSAPSNTSDLSYTWMYRHQDSQNQSTATTGNIMHIELPLDHQDMEYICIVRNPADQKNISVHIEPCSAKMKRNHICGIIPAIVMPAVFGAILWVCWKRSSATSRRGGQNETLKPPVQDT</sequence>
<keyword evidence="5" id="KW-1133">Transmembrane helix</keyword>
<evidence type="ECO:0000256" key="5">
    <source>
        <dbReference type="SAM" id="Phobius"/>
    </source>
</evidence>
<dbReference type="PANTHER" id="PTHR12080:SF121">
    <property type="entry name" value="IG-LIKE DOMAIN-CONTAINING PROTEIN-RELATED"/>
    <property type="match status" value="1"/>
</dbReference>
<keyword evidence="3 5" id="KW-0472">Membrane</keyword>
<dbReference type="InterPro" id="IPR007110">
    <property type="entry name" value="Ig-like_dom"/>
</dbReference>
<dbReference type="GO" id="GO:0016020">
    <property type="term" value="C:membrane"/>
    <property type="evidence" value="ECO:0007669"/>
    <property type="project" value="UniProtKB-SubCell"/>
</dbReference>
<evidence type="ECO:0000256" key="2">
    <source>
        <dbReference type="ARBA" id="ARBA00022729"/>
    </source>
</evidence>
<dbReference type="Pfam" id="PF11465">
    <property type="entry name" value="Receptor_2B4"/>
    <property type="match status" value="1"/>
</dbReference>
<dbReference type="OrthoDB" id="9835793at2759"/>
<accession>A0A8J6BJ35</accession>
<keyword evidence="4" id="KW-0325">Glycoprotein</keyword>
<dbReference type="SMART" id="SM00409">
    <property type="entry name" value="IG"/>
    <property type="match status" value="2"/>
</dbReference>
<feature type="domain" description="Ig-like" evidence="6">
    <location>
        <begin position="109"/>
        <end position="189"/>
    </location>
</feature>
<organism evidence="7 8">
    <name type="scientific">Eleutherodactylus coqui</name>
    <name type="common">Puerto Rican coqui</name>
    <dbReference type="NCBI Taxonomy" id="57060"/>
    <lineage>
        <taxon>Eukaryota</taxon>
        <taxon>Metazoa</taxon>
        <taxon>Chordata</taxon>
        <taxon>Craniata</taxon>
        <taxon>Vertebrata</taxon>
        <taxon>Euteleostomi</taxon>
        <taxon>Amphibia</taxon>
        <taxon>Batrachia</taxon>
        <taxon>Anura</taxon>
        <taxon>Neobatrachia</taxon>
        <taxon>Hyloidea</taxon>
        <taxon>Eleutherodactylidae</taxon>
        <taxon>Eleutherodactylinae</taxon>
        <taxon>Eleutherodactylus</taxon>
        <taxon>Eleutherodactylus</taxon>
    </lineage>
</organism>
<protein>
    <recommendedName>
        <fullName evidence="6">Ig-like domain-containing protein</fullName>
    </recommendedName>
</protein>
<keyword evidence="5" id="KW-0812">Transmembrane</keyword>
<evidence type="ECO:0000256" key="3">
    <source>
        <dbReference type="ARBA" id="ARBA00023136"/>
    </source>
</evidence>
<dbReference type="InterPro" id="IPR003599">
    <property type="entry name" value="Ig_sub"/>
</dbReference>
<feature type="non-terminal residue" evidence="7">
    <location>
        <position position="248"/>
    </location>
</feature>
<evidence type="ECO:0000256" key="1">
    <source>
        <dbReference type="ARBA" id="ARBA00004370"/>
    </source>
</evidence>
<dbReference type="PROSITE" id="PS50835">
    <property type="entry name" value="IG_LIKE"/>
    <property type="match status" value="1"/>
</dbReference>
<dbReference type="SUPFAM" id="SSF48726">
    <property type="entry name" value="Immunoglobulin"/>
    <property type="match status" value="2"/>
</dbReference>
<dbReference type="PANTHER" id="PTHR12080">
    <property type="entry name" value="SIGNALING LYMPHOCYTIC ACTIVATION MOLECULE"/>
    <property type="match status" value="1"/>
</dbReference>
<comment type="caution">
    <text evidence="7">The sequence shown here is derived from an EMBL/GenBank/DDBJ whole genome shotgun (WGS) entry which is preliminary data.</text>
</comment>
<feature type="non-terminal residue" evidence="7">
    <location>
        <position position="1"/>
    </location>
</feature>
<dbReference type="InterPro" id="IPR015631">
    <property type="entry name" value="CD2/SLAM_rcpt"/>
</dbReference>
<comment type="subcellular location">
    <subcellularLocation>
        <location evidence="1">Membrane</location>
    </subcellularLocation>
</comment>
<name>A0A8J6BJ35_ELECQ</name>
<dbReference type="AlphaFoldDB" id="A0A8J6BJ35"/>
<feature type="transmembrane region" description="Helical" evidence="5">
    <location>
        <begin position="206"/>
        <end position="225"/>
    </location>
</feature>
<dbReference type="InterPro" id="IPR013783">
    <property type="entry name" value="Ig-like_fold"/>
</dbReference>
<proteinExistence type="predicted"/>
<evidence type="ECO:0000313" key="7">
    <source>
        <dbReference type="EMBL" id="KAG9463713.1"/>
    </source>
</evidence>